<proteinExistence type="predicted"/>
<gene>
    <name evidence="2" type="ORF">SCLCIDRAFT_463826</name>
</gene>
<organism evidence="2 3">
    <name type="scientific">Scleroderma citrinum Foug A</name>
    <dbReference type="NCBI Taxonomy" id="1036808"/>
    <lineage>
        <taxon>Eukaryota</taxon>
        <taxon>Fungi</taxon>
        <taxon>Dikarya</taxon>
        <taxon>Basidiomycota</taxon>
        <taxon>Agaricomycotina</taxon>
        <taxon>Agaricomycetes</taxon>
        <taxon>Agaricomycetidae</taxon>
        <taxon>Boletales</taxon>
        <taxon>Sclerodermatineae</taxon>
        <taxon>Sclerodermataceae</taxon>
        <taxon>Scleroderma</taxon>
    </lineage>
</organism>
<sequence length="114" mass="12358">MLSTRVLPANAHASVSISPILPFPYGSRTRSPIAGFLDVNETLMSVPREKSAEWACGRRMTILASTDGRCSQALSPCGRHRETILECKKSLPESSKGPQRSLHSTVRATPSILP</sequence>
<evidence type="ECO:0000256" key="1">
    <source>
        <dbReference type="SAM" id="MobiDB-lite"/>
    </source>
</evidence>
<dbReference type="EMBL" id="KN822190">
    <property type="protein sequence ID" value="KIM53094.1"/>
    <property type="molecule type" value="Genomic_DNA"/>
</dbReference>
<dbReference type="HOGENOM" id="CLU_2122515_0_0_1"/>
<protein>
    <submittedName>
        <fullName evidence="2">Uncharacterized protein</fullName>
    </submittedName>
</protein>
<evidence type="ECO:0000313" key="2">
    <source>
        <dbReference type="EMBL" id="KIM53094.1"/>
    </source>
</evidence>
<reference evidence="2 3" key="1">
    <citation type="submission" date="2014-04" db="EMBL/GenBank/DDBJ databases">
        <authorList>
            <consortium name="DOE Joint Genome Institute"/>
            <person name="Kuo A."/>
            <person name="Kohler A."/>
            <person name="Nagy L.G."/>
            <person name="Floudas D."/>
            <person name="Copeland A."/>
            <person name="Barry K.W."/>
            <person name="Cichocki N."/>
            <person name="Veneault-Fourrey C."/>
            <person name="LaButti K."/>
            <person name="Lindquist E.A."/>
            <person name="Lipzen A."/>
            <person name="Lundell T."/>
            <person name="Morin E."/>
            <person name="Murat C."/>
            <person name="Sun H."/>
            <person name="Tunlid A."/>
            <person name="Henrissat B."/>
            <person name="Grigoriev I.V."/>
            <person name="Hibbett D.S."/>
            <person name="Martin F."/>
            <person name="Nordberg H.P."/>
            <person name="Cantor M.N."/>
            <person name="Hua S.X."/>
        </authorList>
    </citation>
    <scope>NUCLEOTIDE SEQUENCE [LARGE SCALE GENOMIC DNA]</scope>
    <source>
        <strain evidence="2 3">Foug A</strain>
    </source>
</reference>
<feature type="region of interest" description="Disordered" evidence="1">
    <location>
        <begin position="89"/>
        <end position="114"/>
    </location>
</feature>
<reference evidence="3" key="2">
    <citation type="submission" date="2015-01" db="EMBL/GenBank/DDBJ databases">
        <title>Evolutionary Origins and Diversification of the Mycorrhizal Mutualists.</title>
        <authorList>
            <consortium name="DOE Joint Genome Institute"/>
            <consortium name="Mycorrhizal Genomics Consortium"/>
            <person name="Kohler A."/>
            <person name="Kuo A."/>
            <person name="Nagy L.G."/>
            <person name="Floudas D."/>
            <person name="Copeland A."/>
            <person name="Barry K.W."/>
            <person name="Cichocki N."/>
            <person name="Veneault-Fourrey C."/>
            <person name="LaButti K."/>
            <person name="Lindquist E.A."/>
            <person name="Lipzen A."/>
            <person name="Lundell T."/>
            <person name="Morin E."/>
            <person name="Murat C."/>
            <person name="Riley R."/>
            <person name="Ohm R."/>
            <person name="Sun H."/>
            <person name="Tunlid A."/>
            <person name="Henrissat B."/>
            <person name="Grigoriev I.V."/>
            <person name="Hibbett D.S."/>
            <person name="Martin F."/>
        </authorList>
    </citation>
    <scope>NUCLEOTIDE SEQUENCE [LARGE SCALE GENOMIC DNA]</scope>
    <source>
        <strain evidence="3">Foug A</strain>
    </source>
</reference>
<dbReference type="InParanoid" id="A0A0C3D9P6"/>
<feature type="compositionally biased region" description="Polar residues" evidence="1">
    <location>
        <begin position="92"/>
        <end position="108"/>
    </location>
</feature>
<accession>A0A0C3D9P6</accession>
<evidence type="ECO:0000313" key="3">
    <source>
        <dbReference type="Proteomes" id="UP000053989"/>
    </source>
</evidence>
<name>A0A0C3D9P6_9AGAM</name>
<dbReference type="Proteomes" id="UP000053989">
    <property type="component" value="Unassembled WGS sequence"/>
</dbReference>
<dbReference type="AlphaFoldDB" id="A0A0C3D9P6"/>
<keyword evidence="3" id="KW-1185">Reference proteome</keyword>